<dbReference type="Gene3D" id="1.20.1250.20">
    <property type="entry name" value="MFS general substrate transporter like domains"/>
    <property type="match status" value="1"/>
</dbReference>
<dbReference type="CDD" id="cd06173">
    <property type="entry name" value="MFS_MefA_like"/>
    <property type="match status" value="1"/>
</dbReference>
<dbReference type="GO" id="GO:0022857">
    <property type="term" value="F:transmembrane transporter activity"/>
    <property type="evidence" value="ECO:0007669"/>
    <property type="project" value="InterPro"/>
</dbReference>
<dbReference type="OrthoDB" id="9775268at2"/>
<dbReference type="RefSeq" id="WP_079643817.1">
    <property type="nucleotide sequence ID" value="NZ_FUZF01000012.1"/>
</dbReference>
<keyword evidence="3 6" id="KW-0812">Transmembrane</keyword>
<dbReference type="Proteomes" id="UP000190150">
    <property type="component" value="Unassembled WGS sequence"/>
</dbReference>
<dbReference type="EMBL" id="FUZF01000012">
    <property type="protein sequence ID" value="SKB87375.1"/>
    <property type="molecule type" value="Genomic_DNA"/>
</dbReference>
<name>A0A1T5ETT9_9SPHI</name>
<feature type="transmembrane region" description="Helical" evidence="6">
    <location>
        <begin position="375"/>
        <end position="396"/>
    </location>
</feature>
<evidence type="ECO:0000256" key="2">
    <source>
        <dbReference type="ARBA" id="ARBA00022475"/>
    </source>
</evidence>
<dbReference type="Pfam" id="PF07690">
    <property type="entry name" value="MFS_1"/>
    <property type="match status" value="1"/>
</dbReference>
<accession>A0A1T5ETT9</accession>
<dbReference type="SUPFAM" id="SSF103473">
    <property type="entry name" value="MFS general substrate transporter"/>
    <property type="match status" value="1"/>
</dbReference>
<dbReference type="PANTHER" id="PTHR23513">
    <property type="entry name" value="INTEGRAL MEMBRANE EFFLUX PROTEIN-RELATED"/>
    <property type="match status" value="1"/>
</dbReference>
<evidence type="ECO:0000256" key="6">
    <source>
        <dbReference type="SAM" id="Phobius"/>
    </source>
</evidence>
<feature type="transmembrane region" description="Helical" evidence="6">
    <location>
        <begin position="75"/>
        <end position="95"/>
    </location>
</feature>
<dbReference type="STRING" id="1513896.SAMN05660841_02801"/>
<comment type="subcellular location">
    <subcellularLocation>
        <location evidence="1">Cell membrane</location>
        <topology evidence="1">Multi-pass membrane protein</topology>
    </subcellularLocation>
</comment>
<keyword evidence="9" id="KW-1185">Reference proteome</keyword>
<gene>
    <name evidence="8" type="ORF">SAMN05660841_02801</name>
</gene>
<dbReference type="PROSITE" id="PS50850">
    <property type="entry name" value="MFS"/>
    <property type="match status" value="1"/>
</dbReference>
<feature type="domain" description="Major facilitator superfamily (MFS) profile" evidence="7">
    <location>
        <begin position="9"/>
        <end position="401"/>
    </location>
</feature>
<feature type="transmembrane region" description="Helical" evidence="6">
    <location>
        <begin position="311"/>
        <end position="335"/>
    </location>
</feature>
<feature type="transmembrane region" description="Helical" evidence="6">
    <location>
        <begin position="47"/>
        <end position="68"/>
    </location>
</feature>
<evidence type="ECO:0000313" key="8">
    <source>
        <dbReference type="EMBL" id="SKB87375.1"/>
    </source>
</evidence>
<sequence length="421" mass="45477">MKDQRWFRTYIYIWAGQFVSMLSSSAVNFAVMIYLSLHYKSAEVLAFSGIAGLLPQALIGPFAGVFIDRWDRKKVMIYADGFIAICTFLMSFAFVEGEANLALVYLLLACRSVGSAFHSPAMQAIAPLIVPKEQLLRVSGINQMLQSVSSIAGPALGTLAITFFPIGKVLYMDVIGAVLAITSLLFVTIPRLVTETSKASISGVIADLNIGLQAIYRNKGLSLLFLYAMLATFCVMPVAIMFPLLTIDHYGGGKWEMSVIEVIWGVGMLIGGALLGSSKVSFSKIMLVNMMHIALGATFVFSGIFPAGWFYGFVLITGIGGMSMSVFSAAFMTIIQEQVKAEMLGRVFSLYFSLAILPSIIGLLFTGIIADKIGVANAFIISGVAMGIVGVLSFMTPSVMRLGGIKKDETAEKHNSLKMDR</sequence>
<evidence type="ECO:0000256" key="4">
    <source>
        <dbReference type="ARBA" id="ARBA00022989"/>
    </source>
</evidence>
<keyword evidence="4 6" id="KW-1133">Transmembrane helix</keyword>
<dbReference type="InterPro" id="IPR036259">
    <property type="entry name" value="MFS_trans_sf"/>
</dbReference>
<feature type="transmembrane region" description="Helical" evidence="6">
    <location>
        <begin position="170"/>
        <end position="189"/>
    </location>
</feature>
<feature type="transmembrane region" description="Helical" evidence="6">
    <location>
        <begin position="287"/>
        <end position="305"/>
    </location>
</feature>
<dbReference type="InterPro" id="IPR020846">
    <property type="entry name" value="MFS_dom"/>
</dbReference>
<dbReference type="PANTHER" id="PTHR23513:SF6">
    <property type="entry name" value="MAJOR FACILITATOR SUPERFAMILY ASSOCIATED DOMAIN-CONTAINING PROTEIN"/>
    <property type="match status" value="1"/>
</dbReference>
<feature type="transmembrane region" description="Helical" evidence="6">
    <location>
        <begin position="12"/>
        <end position="35"/>
    </location>
</feature>
<feature type="transmembrane region" description="Helical" evidence="6">
    <location>
        <begin position="224"/>
        <end position="245"/>
    </location>
</feature>
<dbReference type="InterPro" id="IPR011701">
    <property type="entry name" value="MFS"/>
</dbReference>
<feature type="transmembrane region" description="Helical" evidence="6">
    <location>
        <begin position="347"/>
        <end position="369"/>
    </location>
</feature>
<feature type="transmembrane region" description="Helical" evidence="6">
    <location>
        <begin position="257"/>
        <end position="275"/>
    </location>
</feature>
<evidence type="ECO:0000256" key="1">
    <source>
        <dbReference type="ARBA" id="ARBA00004651"/>
    </source>
</evidence>
<reference evidence="9" key="1">
    <citation type="submission" date="2017-02" db="EMBL/GenBank/DDBJ databases">
        <authorList>
            <person name="Varghese N."/>
            <person name="Submissions S."/>
        </authorList>
    </citation>
    <scope>NUCLEOTIDE SEQUENCE [LARGE SCALE GENOMIC DNA]</scope>
    <source>
        <strain evidence="9">DSM 24091</strain>
    </source>
</reference>
<keyword evidence="5 6" id="KW-0472">Membrane</keyword>
<evidence type="ECO:0000259" key="7">
    <source>
        <dbReference type="PROSITE" id="PS50850"/>
    </source>
</evidence>
<evidence type="ECO:0000256" key="5">
    <source>
        <dbReference type="ARBA" id="ARBA00023136"/>
    </source>
</evidence>
<evidence type="ECO:0000256" key="3">
    <source>
        <dbReference type="ARBA" id="ARBA00022692"/>
    </source>
</evidence>
<dbReference type="GO" id="GO:0005886">
    <property type="term" value="C:plasma membrane"/>
    <property type="evidence" value="ECO:0007669"/>
    <property type="project" value="UniProtKB-SubCell"/>
</dbReference>
<proteinExistence type="predicted"/>
<dbReference type="AlphaFoldDB" id="A0A1T5ETT9"/>
<evidence type="ECO:0000313" key="9">
    <source>
        <dbReference type="Proteomes" id="UP000190150"/>
    </source>
</evidence>
<protein>
    <submittedName>
        <fullName evidence="8">MFS transporter, DHA3 family, macrolide efflux protein</fullName>
    </submittedName>
</protein>
<keyword evidence="2" id="KW-1003">Cell membrane</keyword>
<organism evidence="8 9">
    <name type="scientific">Sphingobacterium nematocida</name>
    <dbReference type="NCBI Taxonomy" id="1513896"/>
    <lineage>
        <taxon>Bacteria</taxon>
        <taxon>Pseudomonadati</taxon>
        <taxon>Bacteroidota</taxon>
        <taxon>Sphingobacteriia</taxon>
        <taxon>Sphingobacteriales</taxon>
        <taxon>Sphingobacteriaceae</taxon>
        <taxon>Sphingobacterium</taxon>
    </lineage>
</organism>